<feature type="compositionally biased region" description="Polar residues" evidence="1">
    <location>
        <begin position="154"/>
        <end position="165"/>
    </location>
</feature>
<dbReference type="AlphaFoldDB" id="V5HXF3"/>
<proteinExistence type="predicted"/>
<evidence type="ECO:0000256" key="1">
    <source>
        <dbReference type="SAM" id="MobiDB-lite"/>
    </source>
</evidence>
<name>V5HXF3_BYSSN</name>
<accession>V5HXF3</accession>
<feature type="compositionally biased region" description="Polar residues" evidence="1">
    <location>
        <begin position="129"/>
        <end position="146"/>
    </location>
</feature>
<dbReference type="Proteomes" id="UP000018001">
    <property type="component" value="Unassembled WGS sequence"/>
</dbReference>
<organism evidence="2 3">
    <name type="scientific">Byssochlamys spectabilis (strain No. 5 / NBRC 109023)</name>
    <name type="common">Paecilomyces variotii</name>
    <dbReference type="NCBI Taxonomy" id="1356009"/>
    <lineage>
        <taxon>Eukaryota</taxon>
        <taxon>Fungi</taxon>
        <taxon>Dikarya</taxon>
        <taxon>Ascomycota</taxon>
        <taxon>Pezizomycotina</taxon>
        <taxon>Eurotiomycetes</taxon>
        <taxon>Eurotiomycetidae</taxon>
        <taxon>Eurotiales</taxon>
        <taxon>Thermoascaceae</taxon>
        <taxon>Paecilomyces</taxon>
    </lineage>
</organism>
<feature type="region of interest" description="Disordered" evidence="1">
    <location>
        <begin position="123"/>
        <end position="208"/>
    </location>
</feature>
<feature type="compositionally biased region" description="Acidic residues" evidence="1">
    <location>
        <begin position="187"/>
        <end position="198"/>
    </location>
</feature>
<dbReference type="HOGENOM" id="CLU_1320714_0_0_1"/>
<comment type="caution">
    <text evidence="2">The sequence shown here is derived from an EMBL/GenBank/DDBJ whole genome shotgun (WGS) entry which is preliminary data.</text>
</comment>
<feature type="region of interest" description="Disordered" evidence="1">
    <location>
        <begin position="72"/>
        <end position="100"/>
    </location>
</feature>
<dbReference type="InParanoid" id="V5HXF3"/>
<feature type="region of interest" description="Disordered" evidence="1">
    <location>
        <begin position="1"/>
        <end position="37"/>
    </location>
</feature>
<keyword evidence="3" id="KW-1185">Reference proteome</keyword>
<evidence type="ECO:0000313" key="3">
    <source>
        <dbReference type="Proteomes" id="UP000018001"/>
    </source>
</evidence>
<sequence length="208" mass="22343">MSDTEQEWKPKARPQSFVQPIPPYSAPNAGVGGGYHNSSLVLTLGQDDGTGIFAGAGQCLLSLFPNQPSWERSASAGYLLPPSTGTTKGRRGADKSRRRKQMVMIQNRELEALQARIREAEERLKSRQSRVLTQSDINKATGNSQRVEGEEQPHTSQSPLSSPISGPSDEGSTGSATSAATSHDMDDPGDADYAIDEDDKQKNKANAS</sequence>
<feature type="compositionally biased region" description="Low complexity" evidence="1">
    <location>
        <begin position="171"/>
        <end position="182"/>
    </location>
</feature>
<dbReference type="EMBL" id="BAUL01000094">
    <property type="protein sequence ID" value="GAD94570.1"/>
    <property type="molecule type" value="Genomic_DNA"/>
</dbReference>
<reference evidence="3" key="1">
    <citation type="journal article" date="2014" name="Genome Announc.">
        <title>Draft genome sequence of the formaldehyde-resistant fungus Byssochlamys spectabilis No. 5 (anamorph Paecilomyces variotii No. 5) (NBRC109023).</title>
        <authorList>
            <person name="Oka T."/>
            <person name="Ekino K."/>
            <person name="Fukuda K."/>
            <person name="Nomura Y."/>
        </authorList>
    </citation>
    <scope>NUCLEOTIDE SEQUENCE [LARGE SCALE GENOMIC DNA]</scope>
    <source>
        <strain evidence="3">No. 5 / NBRC 109023</strain>
    </source>
</reference>
<evidence type="ECO:0008006" key="4">
    <source>
        <dbReference type="Google" id="ProtNLM"/>
    </source>
</evidence>
<evidence type="ECO:0000313" key="2">
    <source>
        <dbReference type="EMBL" id="GAD94570.1"/>
    </source>
</evidence>
<feature type="compositionally biased region" description="Basic and acidic residues" evidence="1">
    <location>
        <begin position="1"/>
        <end position="10"/>
    </location>
</feature>
<protein>
    <recommendedName>
        <fullName evidence="4">BZIP domain-containing protein</fullName>
    </recommendedName>
</protein>
<gene>
    <name evidence="2" type="ORF">PVAR5_3197</name>
</gene>
<dbReference type="OrthoDB" id="5408734at2759"/>